<dbReference type="AlphaFoldDB" id="A0A6P8ZHN8"/>
<accession>A0A6P8ZHN8</accession>
<dbReference type="Proteomes" id="UP000515158">
    <property type="component" value="Unplaced"/>
</dbReference>
<dbReference type="GeneID" id="117640063"/>
<evidence type="ECO:0000313" key="1">
    <source>
        <dbReference type="Proteomes" id="UP000515158"/>
    </source>
</evidence>
<reference evidence="2" key="1">
    <citation type="submission" date="2025-08" db="UniProtKB">
        <authorList>
            <consortium name="RefSeq"/>
        </authorList>
    </citation>
    <scope>IDENTIFICATION</scope>
    <source>
        <tissue evidence="2">Total insect</tissue>
    </source>
</reference>
<proteinExistence type="predicted"/>
<dbReference type="OrthoDB" id="10425859at2759"/>
<name>A0A6P8ZHN8_THRPL</name>
<keyword evidence="1" id="KW-1185">Reference proteome</keyword>
<organism evidence="2">
    <name type="scientific">Thrips palmi</name>
    <name type="common">Melon thrips</name>
    <dbReference type="NCBI Taxonomy" id="161013"/>
    <lineage>
        <taxon>Eukaryota</taxon>
        <taxon>Metazoa</taxon>
        <taxon>Ecdysozoa</taxon>
        <taxon>Arthropoda</taxon>
        <taxon>Hexapoda</taxon>
        <taxon>Insecta</taxon>
        <taxon>Pterygota</taxon>
        <taxon>Neoptera</taxon>
        <taxon>Paraneoptera</taxon>
        <taxon>Thysanoptera</taxon>
        <taxon>Terebrantia</taxon>
        <taxon>Thripoidea</taxon>
        <taxon>Thripidae</taxon>
        <taxon>Thrips</taxon>
    </lineage>
</organism>
<dbReference type="KEGG" id="tpal:117640063"/>
<dbReference type="RefSeq" id="XP_034232179.1">
    <property type="nucleotide sequence ID" value="XM_034376288.1"/>
</dbReference>
<sequence length="207" mass="23886">MDVDSWNRMRNNLAHLFIRDGDSNANHETNGSDMEDSEDSVPSSLLSLPTFRALKEISDRKQEIVTLENELHLKRFIKGFDKVQTVVYDGLELWNQVATCLEFLHSSSLTIQQALKDPMAEDALPLPHHLHSKAIQTVEDCLWIIQQRGWQPMAFEVDWDNLVMKLQQEVSNITISSKMSEKHLNEVISLKSKLDTFLRNLPSFKRI</sequence>
<protein>
    <submittedName>
        <fullName evidence="2">Uncharacterized protein LOC117640063</fullName>
    </submittedName>
</protein>
<dbReference type="InParanoid" id="A0A6P8ZHN8"/>
<evidence type="ECO:0000313" key="2">
    <source>
        <dbReference type="RefSeq" id="XP_034232179.1"/>
    </source>
</evidence>
<gene>
    <name evidence="2" type="primary">LOC117640063</name>
</gene>